<dbReference type="Proteomes" id="UP001162162">
    <property type="component" value="Unassembled WGS sequence"/>
</dbReference>
<comment type="caution">
    <text evidence="2">The sequence shown here is derived from an EMBL/GenBank/DDBJ whole genome shotgun (WGS) entry which is preliminary data.</text>
</comment>
<name>A0AAV8YGI5_9CUCU</name>
<reference evidence="2" key="1">
    <citation type="journal article" date="2023" name="Insect Mol. Biol.">
        <title>Genome sequencing provides insights into the evolution of gene families encoding plant cell wall-degrading enzymes in longhorned beetles.</title>
        <authorList>
            <person name="Shin N.R."/>
            <person name="Okamura Y."/>
            <person name="Kirsch R."/>
            <person name="Pauchet Y."/>
        </authorList>
    </citation>
    <scope>NUCLEOTIDE SEQUENCE</scope>
    <source>
        <strain evidence="2">AMC_N1</strain>
    </source>
</reference>
<keyword evidence="3" id="KW-1185">Reference proteome</keyword>
<proteinExistence type="predicted"/>
<evidence type="ECO:0000256" key="1">
    <source>
        <dbReference type="SAM" id="MobiDB-lite"/>
    </source>
</evidence>
<gene>
    <name evidence="2" type="ORF">NQ318_005103</name>
</gene>
<organism evidence="2 3">
    <name type="scientific">Aromia moschata</name>
    <dbReference type="NCBI Taxonomy" id="1265417"/>
    <lineage>
        <taxon>Eukaryota</taxon>
        <taxon>Metazoa</taxon>
        <taxon>Ecdysozoa</taxon>
        <taxon>Arthropoda</taxon>
        <taxon>Hexapoda</taxon>
        <taxon>Insecta</taxon>
        <taxon>Pterygota</taxon>
        <taxon>Neoptera</taxon>
        <taxon>Endopterygota</taxon>
        <taxon>Coleoptera</taxon>
        <taxon>Polyphaga</taxon>
        <taxon>Cucujiformia</taxon>
        <taxon>Chrysomeloidea</taxon>
        <taxon>Cerambycidae</taxon>
        <taxon>Cerambycinae</taxon>
        <taxon>Callichromatini</taxon>
        <taxon>Aromia</taxon>
    </lineage>
</organism>
<feature type="region of interest" description="Disordered" evidence="1">
    <location>
        <begin position="1"/>
        <end position="27"/>
    </location>
</feature>
<dbReference type="EMBL" id="JAPWTK010000116">
    <property type="protein sequence ID" value="KAJ8949541.1"/>
    <property type="molecule type" value="Genomic_DNA"/>
</dbReference>
<sequence length="143" mass="15753">MPIEDSQPSVSGTNKNSAPSETKEFTPTKLLHEVSPIPVAPIPLFKRRKQGASVLTSPLNIENLKVRIINKTTKKCEKMSKEASGKRNCYRLNCDLLSWQHGAGSAIQVLIRGGKQIDFICNLTTFTTPPTAYVTAIFPSVRI</sequence>
<evidence type="ECO:0000313" key="3">
    <source>
        <dbReference type="Proteomes" id="UP001162162"/>
    </source>
</evidence>
<protein>
    <submittedName>
        <fullName evidence="2">Uncharacterized protein</fullName>
    </submittedName>
</protein>
<accession>A0AAV8YGI5</accession>
<evidence type="ECO:0000313" key="2">
    <source>
        <dbReference type="EMBL" id="KAJ8949541.1"/>
    </source>
</evidence>
<feature type="compositionally biased region" description="Polar residues" evidence="1">
    <location>
        <begin position="1"/>
        <end position="20"/>
    </location>
</feature>
<dbReference type="AlphaFoldDB" id="A0AAV8YGI5"/>